<evidence type="ECO:0000313" key="1">
    <source>
        <dbReference type="EMBL" id="SIS78682.1"/>
    </source>
</evidence>
<keyword evidence="2" id="KW-1185">Reference proteome</keyword>
<dbReference type="Pfam" id="PF13578">
    <property type="entry name" value="Methyltransf_24"/>
    <property type="match status" value="1"/>
</dbReference>
<dbReference type="AlphaFoldDB" id="A0A1N7LY11"/>
<reference evidence="2" key="1">
    <citation type="submission" date="2017-01" db="EMBL/GenBank/DDBJ databases">
        <authorList>
            <person name="Varghese N."/>
            <person name="Submissions S."/>
        </authorList>
    </citation>
    <scope>NUCLEOTIDE SEQUENCE [LARGE SCALE GENOMIC DNA]</scope>
    <source>
        <strain evidence="2">DSM 18714</strain>
    </source>
</reference>
<accession>A0A1N7LY11</accession>
<keyword evidence="1" id="KW-0489">Methyltransferase</keyword>
<proteinExistence type="predicted"/>
<evidence type="ECO:0000313" key="2">
    <source>
        <dbReference type="Proteomes" id="UP000186098"/>
    </source>
</evidence>
<dbReference type="SUPFAM" id="SSF53335">
    <property type="entry name" value="S-adenosyl-L-methionine-dependent methyltransferases"/>
    <property type="match status" value="1"/>
</dbReference>
<dbReference type="Proteomes" id="UP000186098">
    <property type="component" value="Unassembled WGS sequence"/>
</dbReference>
<dbReference type="RefSeq" id="WP_076365921.1">
    <property type="nucleotide sequence ID" value="NZ_FTOM01000004.1"/>
</dbReference>
<dbReference type="STRING" id="407234.SAMN05421795_104252"/>
<dbReference type="GO" id="GO:0032259">
    <property type="term" value="P:methylation"/>
    <property type="evidence" value="ECO:0007669"/>
    <property type="project" value="UniProtKB-KW"/>
</dbReference>
<sequence length="243" mass="27412">MTRILTQYLARYSKVKGFLSRENALVWDFFLRHQTAEGLHGNLMELGVFHGQSSALLAMHAAPTETAVFIDLNVPDEVRGFLQAECAGRTVCLSTSTTSIRSAADLPDVPDLFRFIHIDGEHTGTAFTHDLTLADSLLDPCGIICIDDFFSPRYPQITDALFRYLVAHPYRLSLVLVGLNKGYLVRPLAARGYLRPIAEKLMPELRNHGTDWLELHKTTYPDEMNCFGLQPRYEHDRLCCKIG</sequence>
<organism evidence="1 2">
    <name type="scientific">Phaeovulum vinaykumarii</name>
    <dbReference type="NCBI Taxonomy" id="407234"/>
    <lineage>
        <taxon>Bacteria</taxon>
        <taxon>Pseudomonadati</taxon>
        <taxon>Pseudomonadota</taxon>
        <taxon>Alphaproteobacteria</taxon>
        <taxon>Rhodobacterales</taxon>
        <taxon>Paracoccaceae</taxon>
        <taxon>Phaeovulum</taxon>
    </lineage>
</organism>
<name>A0A1N7LY11_9RHOB</name>
<protein>
    <submittedName>
        <fullName evidence="1">Methyltransferase domain-containing protein</fullName>
    </submittedName>
</protein>
<keyword evidence="1" id="KW-0808">Transferase</keyword>
<dbReference type="Gene3D" id="3.40.50.150">
    <property type="entry name" value="Vaccinia Virus protein VP39"/>
    <property type="match status" value="1"/>
</dbReference>
<gene>
    <name evidence="1" type="ORF">SAMN05421795_104252</name>
</gene>
<dbReference type="InterPro" id="IPR029063">
    <property type="entry name" value="SAM-dependent_MTases_sf"/>
</dbReference>
<dbReference type="GO" id="GO:0008168">
    <property type="term" value="F:methyltransferase activity"/>
    <property type="evidence" value="ECO:0007669"/>
    <property type="project" value="UniProtKB-KW"/>
</dbReference>
<dbReference type="EMBL" id="FTOM01000004">
    <property type="protein sequence ID" value="SIS78682.1"/>
    <property type="molecule type" value="Genomic_DNA"/>
</dbReference>